<dbReference type="EMBL" id="CP033227">
    <property type="protein sequence ID" value="AYO75528.1"/>
    <property type="molecule type" value="Genomic_DNA"/>
</dbReference>
<evidence type="ECO:0000313" key="1">
    <source>
        <dbReference type="EMBL" id="AYO75528.1"/>
    </source>
</evidence>
<dbReference type="Proteomes" id="UP000280708">
    <property type="component" value="Plasmid pF1"/>
</dbReference>
<gene>
    <name evidence="1" type="ORF">EBF16_00535</name>
</gene>
<dbReference type="AlphaFoldDB" id="A0A3G2UN43"/>
<name>A0A3G2UN43_SPHYA</name>
<dbReference type="RefSeq" id="WP_037445063.1">
    <property type="nucleotide sequence ID" value="NZ_CP020927.1"/>
</dbReference>
<geneLocation type="plasmid" evidence="2">
    <name>pf1</name>
</geneLocation>
<reference evidence="1 2" key="1">
    <citation type="submission" date="2018-10" db="EMBL/GenBank/DDBJ databases">
        <title>Characterization and genome analysis of a novel bacterium Sphingobium yanoikuyae SJTF8 capable of degrading PAHs.</title>
        <authorList>
            <person name="Yin C."/>
            <person name="Xiong W."/>
            <person name="Liang R."/>
        </authorList>
    </citation>
    <scope>NUCLEOTIDE SEQUENCE [LARGE SCALE GENOMIC DNA]</scope>
    <source>
        <strain evidence="1 2">SJTF8</strain>
        <plasmid evidence="2">pf1</plasmid>
    </source>
</reference>
<protein>
    <submittedName>
        <fullName evidence="1">Uncharacterized protein</fullName>
    </submittedName>
</protein>
<evidence type="ECO:0000313" key="2">
    <source>
        <dbReference type="Proteomes" id="UP000280708"/>
    </source>
</evidence>
<keyword evidence="1" id="KW-0614">Plasmid</keyword>
<sequence length="69" mass="7202">MAEDVTRRVAFTAAEITMVRHASSRLGCSEEAFIRTAVTAAASDICSVDGLADPQFDEEPDGATGVRAG</sequence>
<accession>A0A3G2UN43</accession>
<proteinExistence type="predicted"/>
<organism evidence="1 2">
    <name type="scientific">Sphingobium yanoikuyae</name>
    <name type="common">Sphingomonas yanoikuyae</name>
    <dbReference type="NCBI Taxonomy" id="13690"/>
    <lineage>
        <taxon>Bacteria</taxon>
        <taxon>Pseudomonadati</taxon>
        <taxon>Pseudomonadota</taxon>
        <taxon>Alphaproteobacteria</taxon>
        <taxon>Sphingomonadales</taxon>
        <taxon>Sphingomonadaceae</taxon>
        <taxon>Sphingobium</taxon>
    </lineage>
</organism>